<dbReference type="PANTHER" id="PTHR46480:SF1">
    <property type="entry name" value="VOLTAGE-GATED HYDROGEN CHANNEL 1"/>
    <property type="match status" value="1"/>
</dbReference>
<keyword evidence="3" id="KW-1003">Cell membrane</keyword>
<dbReference type="Gene3D" id="1.20.120.350">
    <property type="entry name" value="Voltage-gated potassium channels. Chain C"/>
    <property type="match status" value="1"/>
</dbReference>
<evidence type="ECO:0000256" key="1">
    <source>
        <dbReference type="ARBA" id="ARBA00004651"/>
    </source>
</evidence>
<dbReference type="InterPro" id="IPR031846">
    <property type="entry name" value="Hvcn1"/>
</dbReference>
<keyword evidence="5" id="KW-0851">Voltage-gated channel</keyword>
<reference evidence="12 13" key="1">
    <citation type="submission" date="2019-02" db="EMBL/GenBank/DDBJ databases">
        <title>Genome sequencing of the rare red list fungi Hericium alpestre (H. flagellum).</title>
        <authorList>
            <person name="Buettner E."/>
            <person name="Kellner H."/>
        </authorList>
    </citation>
    <scope>NUCLEOTIDE SEQUENCE [LARGE SCALE GENOMIC DNA]</scope>
    <source>
        <strain evidence="12 13">DSM 108284</strain>
    </source>
</reference>
<evidence type="ECO:0000256" key="2">
    <source>
        <dbReference type="ARBA" id="ARBA00022448"/>
    </source>
</evidence>
<dbReference type="PANTHER" id="PTHR46480">
    <property type="entry name" value="F20B24.22"/>
    <property type="match status" value="1"/>
</dbReference>
<dbReference type="STRING" id="135208.A0A4Z0A6A4"/>
<keyword evidence="13" id="KW-1185">Reference proteome</keyword>
<dbReference type="EMBL" id="SFCI01000097">
    <property type="protein sequence ID" value="TFY82566.1"/>
    <property type="molecule type" value="Genomic_DNA"/>
</dbReference>
<evidence type="ECO:0000256" key="3">
    <source>
        <dbReference type="ARBA" id="ARBA00022475"/>
    </source>
</evidence>
<evidence type="ECO:0000256" key="5">
    <source>
        <dbReference type="ARBA" id="ARBA00022882"/>
    </source>
</evidence>
<evidence type="ECO:0000256" key="10">
    <source>
        <dbReference type="SAM" id="Coils"/>
    </source>
</evidence>
<dbReference type="InterPro" id="IPR027359">
    <property type="entry name" value="Volt_channel_dom_sf"/>
</dbReference>
<dbReference type="AlphaFoldDB" id="A0A4Z0A6A4"/>
<evidence type="ECO:0000256" key="11">
    <source>
        <dbReference type="SAM" id="MobiDB-lite"/>
    </source>
</evidence>
<dbReference type="GO" id="GO:0005886">
    <property type="term" value="C:plasma membrane"/>
    <property type="evidence" value="ECO:0007669"/>
    <property type="project" value="UniProtKB-SubCell"/>
</dbReference>
<comment type="subcellular location">
    <subcellularLocation>
        <location evidence="1">Cell membrane</location>
        <topology evidence="1">Multi-pass membrane protein</topology>
    </subcellularLocation>
</comment>
<keyword evidence="6" id="KW-1133">Transmembrane helix</keyword>
<evidence type="ECO:0000256" key="8">
    <source>
        <dbReference type="ARBA" id="ARBA00023136"/>
    </source>
</evidence>
<evidence type="ECO:0000313" key="12">
    <source>
        <dbReference type="EMBL" id="TFY82566.1"/>
    </source>
</evidence>
<keyword evidence="7" id="KW-0406">Ion transport</keyword>
<keyword evidence="8" id="KW-0472">Membrane</keyword>
<dbReference type="OrthoDB" id="427456at2759"/>
<keyword evidence="2" id="KW-0813">Transport</keyword>
<evidence type="ECO:0000313" key="13">
    <source>
        <dbReference type="Proteomes" id="UP000298061"/>
    </source>
</evidence>
<sequence>MSEQDPLLPPPDQRDPEGGGNSVNRKWRSRVAEALESSTFHKLVIFLIVVDAACGLTDLAYTLLSDTCEAPAGPDAPWWLEVLSDISTGITTIFLVEIPLSLWALGLQFYNPFGCVPHASLHLFDGIIIVTTFVLEVILRGKERELASLLIILRLWRLIKVVGGVAVGAGELEEEDVKELIRVKMELETTQSALSNASRENDALRQRLARWENTNDSEL</sequence>
<comment type="caution">
    <text evidence="12">The sequence shown here is derived from an EMBL/GenBank/DDBJ whole genome shotgun (WGS) entry which is preliminary data.</text>
</comment>
<evidence type="ECO:0000256" key="7">
    <source>
        <dbReference type="ARBA" id="ARBA00023065"/>
    </source>
</evidence>
<dbReference type="GO" id="GO:0030171">
    <property type="term" value="F:voltage-gated proton channel activity"/>
    <property type="evidence" value="ECO:0007669"/>
    <property type="project" value="InterPro"/>
</dbReference>
<dbReference type="Proteomes" id="UP000298061">
    <property type="component" value="Unassembled WGS sequence"/>
</dbReference>
<evidence type="ECO:0000256" key="4">
    <source>
        <dbReference type="ARBA" id="ARBA00022692"/>
    </source>
</evidence>
<feature type="region of interest" description="Disordered" evidence="11">
    <location>
        <begin position="1"/>
        <end position="24"/>
    </location>
</feature>
<name>A0A4Z0A6A4_9AGAM</name>
<accession>A0A4Z0A6A4</accession>
<proteinExistence type="predicted"/>
<evidence type="ECO:0000256" key="6">
    <source>
        <dbReference type="ARBA" id="ARBA00022989"/>
    </source>
</evidence>
<evidence type="ECO:0008006" key="14">
    <source>
        <dbReference type="Google" id="ProtNLM"/>
    </source>
</evidence>
<protein>
    <recommendedName>
        <fullName evidence="14">Hydrogen voltage-gated channel 1</fullName>
    </recommendedName>
</protein>
<organism evidence="12 13">
    <name type="scientific">Hericium alpestre</name>
    <dbReference type="NCBI Taxonomy" id="135208"/>
    <lineage>
        <taxon>Eukaryota</taxon>
        <taxon>Fungi</taxon>
        <taxon>Dikarya</taxon>
        <taxon>Basidiomycota</taxon>
        <taxon>Agaricomycotina</taxon>
        <taxon>Agaricomycetes</taxon>
        <taxon>Russulales</taxon>
        <taxon>Hericiaceae</taxon>
        <taxon>Hericium</taxon>
    </lineage>
</organism>
<gene>
    <name evidence="12" type="ORF">EWM64_g1456</name>
</gene>
<keyword evidence="9" id="KW-0407">Ion channel</keyword>
<keyword evidence="4" id="KW-0812">Transmembrane</keyword>
<feature type="coiled-coil region" evidence="10">
    <location>
        <begin position="187"/>
        <end position="214"/>
    </location>
</feature>
<evidence type="ECO:0000256" key="9">
    <source>
        <dbReference type="ARBA" id="ARBA00023303"/>
    </source>
</evidence>
<keyword evidence="10" id="KW-0175">Coiled coil</keyword>
<dbReference type="GO" id="GO:0034702">
    <property type="term" value="C:monoatomic ion channel complex"/>
    <property type="evidence" value="ECO:0007669"/>
    <property type="project" value="UniProtKB-KW"/>
</dbReference>